<protein>
    <recommendedName>
        <fullName evidence="7">Structure-specific endonuclease subunit SLX4</fullName>
    </recommendedName>
</protein>
<dbReference type="STRING" id="1206466.K0KDA5"/>
<dbReference type="InParanoid" id="K0KDA5"/>
<reference evidence="9 10" key="1">
    <citation type="journal article" date="2012" name="Eukaryot. Cell">
        <title>Draft genome sequence of Wickerhamomyces ciferrii NRRL Y-1031 F-60-10.</title>
        <authorList>
            <person name="Schneider J."/>
            <person name="Andrea H."/>
            <person name="Blom J."/>
            <person name="Jaenicke S."/>
            <person name="Ruckert C."/>
            <person name="Schorsch C."/>
            <person name="Szczepanowski R."/>
            <person name="Farwick M."/>
            <person name="Goesmann A."/>
            <person name="Puhler A."/>
            <person name="Schaffer S."/>
            <person name="Tauch A."/>
            <person name="Kohler T."/>
            <person name="Brinkrolf K."/>
        </authorList>
    </citation>
    <scope>NUCLEOTIDE SEQUENCE [LARGE SCALE GENOMIC DNA]</scope>
    <source>
        <strain evidence="10">ATCC 14091 / BCRC 22168 / CBS 111 / JCM 3599 / NBRC 0793 / NRRL Y-1031 F-60-10</strain>
    </source>
</reference>
<evidence type="ECO:0000256" key="6">
    <source>
        <dbReference type="ARBA" id="ARBA00023242"/>
    </source>
</evidence>
<dbReference type="Proteomes" id="UP000009328">
    <property type="component" value="Unassembled WGS sequence"/>
</dbReference>
<dbReference type="GO" id="GO:0006281">
    <property type="term" value="P:DNA repair"/>
    <property type="evidence" value="ECO:0007669"/>
    <property type="project" value="UniProtKB-KW"/>
</dbReference>
<dbReference type="InterPro" id="IPR018574">
    <property type="entry name" value="Structure-sp_endonuc_su_Slx4"/>
</dbReference>
<dbReference type="GO" id="GO:0006260">
    <property type="term" value="P:DNA replication"/>
    <property type="evidence" value="ECO:0007669"/>
    <property type="project" value="InterPro"/>
</dbReference>
<comment type="similarity">
    <text evidence="2">Belongs to the SLX4 family.</text>
</comment>
<comment type="caution">
    <text evidence="9">The sequence shown here is derived from an EMBL/GenBank/DDBJ whole genome shotgun (WGS) entry which is preliminary data.</text>
</comment>
<dbReference type="GO" id="GO:0033557">
    <property type="term" value="C:Slx1-Slx4 complex"/>
    <property type="evidence" value="ECO:0007669"/>
    <property type="project" value="InterPro"/>
</dbReference>
<accession>K0KDA5</accession>
<evidence type="ECO:0000256" key="1">
    <source>
        <dbReference type="ARBA" id="ARBA00004123"/>
    </source>
</evidence>
<keyword evidence="5" id="KW-0234">DNA repair</keyword>
<dbReference type="EMBL" id="CAIF01000007">
    <property type="protein sequence ID" value="CCH40881.1"/>
    <property type="molecule type" value="Genomic_DNA"/>
</dbReference>
<feature type="region of interest" description="Disordered" evidence="8">
    <location>
        <begin position="375"/>
        <end position="394"/>
    </location>
</feature>
<dbReference type="AlphaFoldDB" id="K0KDA5"/>
<dbReference type="Pfam" id="PF09494">
    <property type="entry name" value="Slx4"/>
    <property type="match status" value="1"/>
</dbReference>
<feature type="compositionally biased region" description="Basic and acidic residues" evidence="8">
    <location>
        <begin position="375"/>
        <end position="385"/>
    </location>
</feature>
<evidence type="ECO:0000256" key="8">
    <source>
        <dbReference type="SAM" id="MobiDB-lite"/>
    </source>
</evidence>
<keyword evidence="10" id="KW-1185">Reference proteome</keyword>
<keyword evidence="4" id="KW-0233">DNA recombination</keyword>
<keyword evidence="6" id="KW-0539">Nucleus</keyword>
<evidence type="ECO:0000256" key="2">
    <source>
        <dbReference type="ARBA" id="ARBA00006661"/>
    </source>
</evidence>
<evidence type="ECO:0000256" key="5">
    <source>
        <dbReference type="ARBA" id="ARBA00023204"/>
    </source>
</evidence>
<evidence type="ECO:0000256" key="3">
    <source>
        <dbReference type="ARBA" id="ARBA00022763"/>
    </source>
</evidence>
<dbReference type="HOGENOM" id="CLU_507354_0_0_1"/>
<evidence type="ECO:0000313" key="9">
    <source>
        <dbReference type="EMBL" id="CCH40881.1"/>
    </source>
</evidence>
<gene>
    <name evidence="9" type="ORF">BN7_415</name>
</gene>
<name>K0KDA5_WICCF</name>
<evidence type="ECO:0000256" key="4">
    <source>
        <dbReference type="ARBA" id="ARBA00023172"/>
    </source>
</evidence>
<evidence type="ECO:0000256" key="7">
    <source>
        <dbReference type="ARBA" id="ARBA00029496"/>
    </source>
</evidence>
<evidence type="ECO:0000313" key="10">
    <source>
        <dbReference type="Proteomes" id="UP000009328"/>
    </source>
</evidence>
<keyword evidence="3" id="KW-0227">DNA damage</keyword>
<organism evidence="9 10">
    <name type="scientific">Wickerhamomyces ciferrii (strain ATCC 14091 / BCRC 22168 / CBS 111 / JCM 3599 / NBRC 0793 / NRRL Y-1031 F-60-10)</name>
    <name type="common">Yeast</name>
    <name type="synonym">Pichia ciferrii</name>
    <dbReference type="NCBI Taxonomy" id="1206466"/>
    <lineage>
        <taxon>Eukaryota</taxon>
        <taxon>Fungi</taxon>
        <taxon>Dikarya</taxon>
        <taxon>Ascomycota</taxon>
        <taxon>Saccharomycotina</taxon>
        <taxon>Saccharomycetes</taxon>
        <taxon>Phaffomycetales</taxon>
        <taxon>Wickerhamomycetaceae</taxon>
        <taxon>Wickerhamomyces</taxon>
    </lineage>
</organism>
<sequence length="537" mass="61188">MSISGTYGEEVLCSSPIGSIIDVSRDHISEDEHQDDHDDGKIDTKHSILFKESDFNIYSYNPILTQDLVFKDDIPKPKSKESTVTNSNNDIINLSSDYSKIIDQESSEIQEVSQKEYKNSQKLKYESIKSSQIDFNGLDENEYNDELNDQELRSNQTPITSPTKSYGYIQSSSPIITQHETQPTSSQPLPLIPQNDHEFSLAPSAQLTSFRMQSPKKILSNKTTPTRKRTMLLPQESFNIPHLLSPTKSSPLRTQVTDSMETQSLYCTARQTESSPMKNSKDEEFEKRTTKVRFKGLAKAKSSSPFNNYQTKIIPTKRDTFEIPDSSDDEDQDISIIEITRTIKKPKKSILQVPSSPGAFSSPSRINSILDQDQDHNQSPIKEDDSIPNTIPNSLQSQSQVLNSTLEELPTEELKRKIIQYGLKPAKSRLKMIKSIQEIDVFLGKDSLEALSQSQNITNSQNIVKSEIFKIIDETILTNTKLHEKIYTFEPIPYKELNEFLDEQGVIINYDMLKEWCDFNSICLIEEDKDKDKEKVN</sequence>
<comment type="subcellular location">
    <subcellularLocation>
        <location evidence="1">Nucleus</location>
    </subcellularLocation>
</comment>
<dbReference type="GO" id="GO:0006310">
    <property type="term" value="P:DNA recombination"/>
    <property type="evidence" value="ECO:0007669"/>
    <property type="project" value="UniProtKB-KW"/>
</dbReference>
<proteinExistence type="inferred from homology"/>